<dbReference type="OrthoDB" id="219623at2"/>
<name>A0A518DFB4_9BACT</name>
<accession>A0A518DFB4</accession>
<dbReference type="Proteomes" id="UP000317429">
    <property type="component" value="Chromosome"/>
</dbReference>
<dbReference type="KEGG" id="pnd:Pla175_35760"/>
<evidence type="ECO:0000313" key="3">
    <source>
        <dbReference type="Proteomes" id="UP000317429"/>
    </source>
</evidence>
<feature type="region of interest" description="Disordered" evidence="1">
    <location>
        <begin position="2098"/>
        <end position="2117"/>
    </location>
</feature>
<organism evidence="2 3">
    <name type="scientific">Pirellulimonas nuda</name>
    <dbReference type="NCBI Taxonomy" id="2528009"/>
    <lineage>
        <taxon>Bacteria</taxon>
        <taxon>Pseudomonadati</taxon>
        <taxon>Planctomycetota</taxon>
        <taxon>Planctomycetia</taxon>
        <taxon>Pirellulales</taxon>
        <taxon>Lacipirellulaceae</taxon>
        <taxon>Pirellulimonas</taxon>
    </lineage>
</organism>
<dbReference type="RefSeq" id="WP_145288128.1">
    <property type="nucleotide sequence ID" value="NZ_CP036291.1"/>
</dbReference>
<reference evidence="2 3" key="1">
    <citation type="submission" date="2019-02" db="EMBL/GenBank/DDBJ databases">
        <title>Deep-cultivation of Planctomycetes and their phenomic and genomic characterization uncovers novel biology.</title>
        <authorList>
            <person name="Wiegand S."/>
            <person name="Jogler M."/>
            <person name="Boedeker C."/>
            <person name="Pinto D."/>
            <person name="Vollmers J."/>
            <person name="Rivas-Marin E."/>
            <person name="Kohn T."/>
            <person name="Peeters S.H."/>
            <person name="Heuer A."/>
            <person name="Rast P."/>
            <person name="Oberbeckmann S."/>
            <person name="Bunk B."/>
            <person name="Jeske O."/>
            <person name="Meyerdierks A."/>
            <person name="Storesund J.E."/>
            <person name="Kallscheuer N."/>
            <person name="Luecker S."/>
            <person name="Lage O.M."/>
            <person name="Pohl T."/>
            <person name="Merkel B.J."/>
            <person name="Hornburger P."/>
            <person name="Mueller R.-W."/>
            <person name="Bruemmer F."/>
            <person name="Labrenz M."/>
            <person name="Spormann A.M."/>
            <person name="Op den Camp H."/>
            <person name="Overmann J."/>
            <person name="Amann R."/>
            <person name="Jetten M.S.M."/>
            <person name="Mascher T."/>
            <person name="Medema M.H."/>
            <person name="Devos D.P."/>
            <person name="Kaster A.-K."/>
            <person name="Ovreas L."/>
            <person name="Rohde M."/>
            <person name="Galperin M.Y."/>
            <person name="Jogler C."/>
        </authorList>
    </citation>
    <scope>NUCLEOTIDE SEQUENCE [LARGE SCALE GENOMIC DNA]</scope>
    <source>
        <strain evidence="2 3">Pla175</strain>
    </source>
</reference>
<feature type="region of interest" description="Disordered" evidence="1">
    <location>
        <begin position="948"/>
        <end position="984"/>
    </location>
</feature>
<keyword evidence="3" id="KW-1185">Reference proteome</keyword>
<proteinExistence type="predicted"/>
<evidence type="ECO:0000256" key="1">
    <source>
        <dbReference type="SAM" id="MobiDB-lite"/>
    </source>
</evidence>
<protein>
    <submittedName>
        <fullName evidence="2">Uncharacterized protein</fullName>
    </submittedName>
</protein>
<gene>
    <name evidence="2" type="ORF">Pla175_35760</name>
</gene>
<sequence>MSLNELHTTRRRAVANRRRRALRERRRGVLLLVVLSLLTLFLLVGTAFLVVSSQYRSGAKVVAQKSRSSLQPGDLTDRAVRQLLRDTGNPYSVIRYHSLLRDMYGTDGFVGRVYAALPAETLVSAQYAGAVASGTPLGRTAGQIVDLFVEDLTAPTAGVADPSHVVALEADPVSGLPVEVTLPQTEGYFNGALLTMLDGAGRGTSARVLDYRYVGADADVAAQIGGANRKRLFRLRVVAFPRQDGGRLVLNVPAAAAAPNDLMGRTFMVNGRALNGAGVGLNVLATVGAERLNAMEAITTPAGLAGAETALLPNAVTFNPALSVRFDPVAAAAGSGDPTNPFDGQHAAAAFTPLNPDLADDGLANGSVAAMNLYNGFTGPGDADESYDAADFQNMFLALQSVTPRARARAIHPTSGASVEIDAYFGAGRPTACSGLDLEDVPIPSFHRPALVNYWFNRLMNAPWLALTVTNASERAQAILQPYDLATGTPRFGMNPTHAALITAIKRRCILRPLREDHPEFDGSNPLSRYAGTYDPTTSDQSVNTAGVLTAPAFEITGPWDVDNDGDGVPDSIWVDLGDPVVSTEDGRLYKPLYAFLVQDMDGRLNLNAHGSSAQLAGVDLDPSTTGANLAGASSSNLMPAGSGWGPADVTLRPVMSPTLPSAFPAAVGNWNADDFARLLGGRPSALAGTTASSTSVATIWGRYGGAYYNISSVLTSPGVPFSLADLGTVENRTLSEKFDWPAYDPRLAAKVLAAGLASPQQDANFRVLHALGNGFGAAPDPLARYAVGLDYRGQPVVESSWDTYDSNPLLPGVQPISLLHDSPYELFLMDPSRRGPVSDPALMVLAYATAGAPKIDDDAPFAPGELERLLRPYDADAGELPDRLWNLVDAFDPLKLVVAQNNAPGAATQAYAATPAQLAQAQITAAINRRSVTSDSFDVPASSEDWSRRLINGADGRPGRPLDPTKNSAPENGDDDQNGQIDDGSETFAVYVASQSGQYDTLFNQGCDDYVVVMRENPPVRARLIDYLRYRVVLGLKRDGVYGPAVPATNAALALSVNLVINGDNTATSNQVRTNVASFGGLMAPETLGGMKLDLNRPFGDGRDNNGNGVVDEPQEAGEPWVDSNGNGVWDNEPYIDLDGDGRFYADRNGDGALTAADWLVNSAGVAEPIVDSLWASQPGGPFAFDYTQGQDATGRGAVTPAGQKIHDDARMARQLYARHLYCLMLLLMDENYLAPWDPDDPQVMDYIDPDSAPNKQQIFDVRDNTKRIPAHGHNGSPAWHIARAIAGTGNNPTPQQKAEARRLALRKLTCRQVAQWAINCADMRDPDVINSEFEYDENPWDGWNVVDRAGGQIYPLDGDLATDENARYVVEVTGAGFAAPVQRPNSDEVSWLDRTRGVVWGTERPELLITETLGLHDRRLEDIGGFEETNLANSLELDQEEKTNHKIGDVDEEGKPLEDDLDQRLRPLGAGIVELYNPHSPDGQLPAELYQRRDEFDLDNDGNFDEAMPDMFDLDGDGNRREPAPMQGVVLNRLSGAGPNVKPSPVWRLIAVEEHPWLRNGDLMDGSPAVAGEGTEGGAPAENFPYVYEDLAAGTDLSAQAYSLRSRTAGWSDGQAHPQSLRLYDPDFPTFPGDQMPRVNGRANDQKFPPYGTQSTDQFNQLPIEDRIKMYMPRQYIERAMYFTSNTSLGTSGTTANNFGRNPQNLNVRIPLRSIDIPLALIPSDWQSYLRADRNARAFPDSVYIPTQVESQGDPNLRYLQVFQHRFVPLARDVFNSGDLNSLPGDAFNSDIPIAPVLPGRFAVVGTMGYVHSDEARGGNVPSKDYPGRCITPIGRVSRSVAPSDGTPRDENYRPDRVRRLELMPTPNPDAHGVTFALNAGNESAVMDGNQDGKFEGNVTDMGAIARTTATPNPLLRASAPLMQRQVQPAVAVPVKGMSFSEPLDGYLLRQIELSRSDVGNIPQRIWRPSFAKGEGEFSGGGEGKDESWPFDEPFDIVRALVENHTTPNWRSVHLQRLANPLAPWNPAPGDAQYVPGLAVNPYLTLDSAPVDLTSYNGTDPAEEELGPDPAAPTLRRSLANSGLQAPEDLHRYRSEMPDTAPKMPPGRPFSSANSSGGAFIMTLSSLERGFHGTIPGAGGPVIQDRLLWKQETGSTLPDLKAIRLTGRNRMHGATGNKSSFVHSHQPRPAGDATEAYLPWPPGVTFPDTGQAVSDLHGDGRMDIDDLIPEQHVVDFPIRHSLGYMNNAYGGPYTQQTFEDPRIPNPDDPGDRVSDGAGVDLNSNGGIDPNFYTAGPADINADGAFGDLLGSPHTGSFHNSTYTWLAWNNRPFSGPGELLQVPAEGGTRMLARYSGGLVGGSDQPNPYKGDFFNLTRPNVTNIGRLNNGRYPFGQLMNYFQSATEPSIYAIVPEDSILDPGADPDGDLIPSAGGAPNFHRIMNYVRVPSPFVGAQTRFNPSVFTPLATDGLNEPTADLLAPFNLVDSWREPGRVNLNTVIGRYTPGTASTPPSHWSVTYDGVMHREQDARVNAGQLSQLGPAWRDVLLSRRGYGDSGTGDRFPIGNQYGLPDVHGRALNANFPTFFANPFRGSDEGDLSPLPQMVRIGAESGLLRSHPYSPGADAAWGRRHYRWFELNDNASDTLADDKADGDGLYGRDTMNDVLGDDLAGGTLNNLDNGLVDDPSEAGLVQAGTGDPYNPSADDEWLFQPNGTAVAVTLSPTGNQGPHQRVPLFSDATKGGPVVQTRNGPTRYSFPRMIDGDRNAPLYYNPITRLSSIASTRSGVFAVWVTVGYFEVKPAPDWNDPDAAIQTAVRARFLGDRTLYDKVYPEGYQLAQELGHQTGDIQRHRAFYLVDRTLPVAFKPGEDVNVEKMILVKRRIE</sequence>
<feature type="region of interest" description="Disordered" evidence="1">
    <location>
        <begin position="1105"/>
        <end position="1127"/>
    </location>
</feature>
<feature type="region of interest" description="Disordered" evidence="1">
    <location>
        <begin position="2735"/>
        <end position="2755"/>
    </location>
</feature>
<evidence type="ECO:0000313" key="2">
    <source>
        <dbReference type="EMBL" id="QDU90174.1"/>
    </source>
</evidence>
<dbReference type="EMBL" id="CP036291">
    <property type="protein sequence ID" value="QDU90174.1"/>
    <property type="molecule type" value="Genomic_DNA"/>
</dbReference>